<evidence type="ECO:0000256" key="4">
    <source>
        <dbReference type="ARBA" id="ARBA00023136"/>
    </source>
</evidence>
<organism evidence="8">
    <name type="scientific">freshwater metagenome</name>
    <dbReference type="NCBI Taxonomy" id="449393"/>
    <lineage>
        <taxon>unclassified sequences</taxon>
        <taxon>metagenomes</taxon>
        <taxon>ecological metagenomes</taxon>
    </lineage>
</organism>
<evidence type="ECO:0000313" key="10">
    <source>
        <dbReference type="EMBL" id="CAB4947290.1"/>
    </source>
</evidence>
<reference evidence="8" key="1">
    <citation type="submission" date="2020-05" db="EMBL/GenBank/DDBJ databases">
        <authorList>
            <person name="Chiriac C."/>
            <person name="Salcher M."/>
            <person name="Ghai R."/>
            <person name="Kavagutti S V."/>
        </authorList>
    </citation>
    <scope>NUCLEOTIDE SEQUENCE</scope>
</reference>
<dbReference type="EMBL" id="CAFBQT010000017">
    <property type="protein sequence ID" value="CAB5060209.1"/>
    <property type="molecule type" value="Genomic_DNA"/>
</dbReference>
<gene>
    <name evidence="7" type="ORF">UFOPK1791_00107</name>
    <name evidence="8" type="ORF">UFOPK2312_00899</name>
    <name evidence="9" type="ORF">UFOPK2802_00511</name>
    <name evidence="10" type="ORF">UFOPK3783_00654</name>
    <name evidence="11" type="ORF">UFOPK4355_00246</name>
</gene>
<dbReference type="AlphaFoldDB" id="A0A6J6MRG5"/>
<evidence type="ECO:0000313" key="11">
    <source>
        <dbReference type="EMBL" id="CAB5060209.1"/>
    </source>
</evidence>
<evidence type="ECO:0000256" key="3">
    <source>
        <dbReference type="ARBA" id="ARBA00022989"/>
    </source>
</evidence>
<dbReference type="EMBL" id="CAEZWY010000120">
    <property type="protein sequence ID" value="CAB4676617.1"/>
    <property type="molecule type" value="Genomic_DNA"/>
</dbReference>
<name>A0A6J6MRG5_9ZZZZ</name>
<keyword evidence="5" id="KW-0456">Lyase</keyword>
<dbReference type="GO" id="GO:0071555">
    <property type="term" value="P:cell wall organization"/>
    <property type="evidence" value="ECO:0007669"/>
    <property type="project" value="UniProtKB-KW"/>
</dbReference>
<proteinExistence type="inferred from homology"/>
<dbReference type="EMBL" id="CAFBNI010000073">
    <property type="protein sequence ID" value="CAB4947290.1"/>
    <property type="molecule type" value="Genomic_DNA"/>
</dbReference>
<evidence type="ECO:0000313" key="7">
    <source>
        <dbReference type="EMBL" id="CAB4584178.1"/>
    </source>
</evidence>
<evidence type="ECO:0000256" key="6">
    <source>
        <dbReference type="ARBA" id="ARBA00023316"/>
    </source>
</evidence>
<keyword evidence="1" id="KW-1003">Cell membrane</keyword>
<dbReference type="InterPro" id="IPR003770">
    <property type="entry name" value="MLTG-like"/>
</dbReference>
<sequence length="341" mass="37467">MKLLKVLIFPFLLVVLVTTGLRAIHHGPNAAPDFPAGSASSEVSITLTDGEIGSDIAQKLFDAGVVKSAEAFFRVAVGDARSTRIAPGEHILESRIPAKTALEQLLDKKRIVDLIIIKDGARLAEIVSAIVSSGYTKNEVLNAVKKVELPLGRSAGNPEGFLYPANYSFAKGTKIDAVLQKMISTFVANTTAIDFSTKVEKYSGYQLLIIASLIQAEADAKDYAKVSRVIYNRLKIRMPLQLDTSVQYLLQRRGEITLAIKETKIRSKYNTYQNYGLPPGPIGSPTLGALEAALNPEMGDWLYFITVKPGDTRFTKSNTEFLDWKVEYKRNVRAGLFKVKP</sequence>
<dbReference type="PANTHER" id="PTHR30518">
    <property type="entry name" value="ENDOLYTIC MUREIN TRANSGLYCOSYLASE"/>
    <property type="match status" value="1"/>
</dbReference>
<dbReference type="EMBL" id="CAEZUF010000003">
    <property type="protein sequence ID" value="CAB4584178.1"/>
    <property type="molecule type" value="Genomic_DNA"/>
</dbReference>
<accession>A0A6J6MRG5</accession>
<evidence type="ECO:0000256" key="5">
    <source>
        <dbReference type="ARBA" id="ARBA00023239"/>
    </source>
</evidence>
<evidence type="ECO:0000256" key="2">
    <source>
        <dbReference type="ARBA" id="ARBA00022692"/>
    </source>
</evidence>
<keyword evidence="4" id="KW-0472">Membrane</keyword>
<dbReference type="EMBL" id="CAEZYX010000037">
    <property type="protein sequence ID" value="CAB4740452.1"/>
    <property type="molecule type" value="Genomic_DNA"/>
</dbReference>
<evidence type="ECO:0000256" key="1">
    <source>
        <dbReference type="ARBA" id="ARBA00022475"/>
    </source>
</evidence>
<protein>
    <submittedName>
        <fullName evidence="8">Unannotated protein</fullName>
    </submittedName>
</protein>
<dbReference type="Gene3D" id="3.30.1490.480">
    <property type="entry name" value="Endolytic murein transglycosylase"/>
    <property type="match status" value="1"/>
</dbReference>
<keyword evidence="3" id="KW-1133">Transmembrane helix</keyword>
<dbReference type="PANTHER" id="PTHR30518:SF2">
    <property type="entry name" value="ENDOLYTIC MUREIN TRANSGLYCOSYLASE"/>
    <property type="match status" value="1"/>
</dbReference>
<dbReference type="GO" id="GO:0016829">
    <property type="term" value="F:lyase activity"/>
    <property type="evidence" value="ECO:0007669"/>
    <property type="project" value="UniProtKB-KW"/>
</dbReference>
<keyword evidence="2" id="KW-0812">Transmembrane</keyword>
<dbReference type="NCBIfam" id="TIGR00247">
    <property type="entry name" value="endolytic transglycosylase MltG"/>
    <property type="match status" value="1"/>
</dbReference>
<dbReference type="HAMAP" id="MF_02065">
    <property type="entry name" value="MltG"/>
    <property type="match status" value="1"/>
</dbReference>
<dbReference type="Pfam" id="PF02618">
    <property type="entry name" value="YceG"/>
    <property type="match status" value="1"/>
</dbReference>
<evidence type="ECO:0000313" key="9">
    <source>
        <dbReference type="EMBL" id="CAB4740452.1"/>
    </source>
</evidence>
<keyword evidence="6" id="KW-0961">Cell wall biogenesis/degradation</keyword>
<evidence type="ECO:0000313" key="8">
    <source>
        <dbReference type="EMBL" id="CAB4676617.1"/>
    </source>
</evidence>